<reference evidence="1 2" key="1">
    <citation type="submission" date="2017-06" db="EMBL/GenBank/DDBJ databases">
        <title>Draft Genome Sequence of Bacillus sp Strain 36R Isolated from saline sediment at Atanasia, Sonora, Mexico.</title>
        <authorList>
            <person name="Sanchez Diaz R."/>
            <person name="Quiroz Macias M.E."/>
            <person name="Ibarra Gamez J.C."/>
            <person name="Enciso Ibarra J."/>
            <person name="Gomez Gil B."/>
            <person name="Galaviz Silva L."/>
        </authorList>
    </citation>
    <scope>NUCLEOTIDE SEQUENCE [LARGE SCALE GENOMIC DNA]</scope>
    <source>
        <strain evidence="1 2">36R_ATNSAL</strain>
    </source>
</reference>
<dbReference type="EMBL" id="NKHG01000006">
    <property type="protein sequence ID" value="PCK23467.1"/>
    <property type="molecule type" value="Genomic_DNA"/>
</dbReference>
<proteinExistence type="predicted"/>
<sequence length="152" mass="17959">MLVIDQNPKGEQYSKLIDLAFEICDEFHLVLRKDMGSLKSFDPFLKKLESSLKEMKEQSEWASTILGDNQTAKVYYYYTDENAKSILKEFANSLYDWEQPNLPEDLSFFKNGEEWLVTSSHEEESYIETENDTEIKRILSIPELKVHMEKWD</sequence>
<protein>
    <submittedName>
        <fullName evidence="1">Stage III sporulation protein AH</fullName>
    </submittedName>
</protein>
<organism evidence="1 2">
    <name type="scientific">Bacillus pumilus</name>
    <name type="common">Bacillus mesentericus</name>
    <dbReference type="NCBI Taxonomy" id="1408"/>
    <lineage>
        <taxon>Bacteria</taxon>
        <taxon>Bacillati</taxon>
        <taxon>Bacillota</taxon>
        <taxon>Bacilli</taxon>
        <taxon>Bacillales</taxon>
        <taxon>Bacillaceae</taxon>
        <taxon>Bacillus</taxon>
    </lineage>
</organism>
<dbReference type="AlphaFoldDB" id="A0A2A5J2J6"/>
<gene>
    <name evidence="1" type="ORF">CEY02_01075</name>
</gene>
<evidence type="ECO:0000313" key="1">
    <source>
        <dbReference type="EMBL" id="PCK23467.1"/>
    </source>
</evidence>
<dbReference type="OrthoDB" id="268235at2"/>
<name>A0A2A5J2J6_BACPU</name>
<dbReference type="Proteomes" id="UP000228754">
    <property type="component" value="Unassembled WGS sequence"/>
</dbReference>
<evidence type="ECO:0000313" key="2">
    <source>
        <dbReference type="Proteomes" id="UP000228754"/>
    </source>
</evidence>
<comment type="caution">
    <text evidence="1">The sequence shown here is derived from an EMBL/GenBank/DDBJ whole genome shotgun (WGS) entry which is preliminary data.</text>
</comment>
<accession>A0A2A5J2J6</accession>